<dbReference type="EMBL" id="CAIH01000401">
    <property type="protein sequence ID" value="CCH95089.1"/>
    <property type="molecule type" value="Genomic_DNA"/>
</dbReference>
<evidence type="ECO:0000313" key="2">
    <source>
        <dbReference type="Proteomes" id="UP000005806"/>
    </source>
</evidence>
<dbReference type="AlphaFoldDB" id="A0A830ZX26"/>
<gene>
    <name evidence="1" type="ORF">MICCA_650006</name>
</gene>
<comment type="caution">
    <text evidence="1">The sequence shown here is derived from an EMBL/GenBank/DDBJ whole genome shotgun (WGS) entry which is preliminary data.</text>
</comment>
<name>A0A830ZX26_MICAE</name>
<accession>A0A830ZX26</accession>
<sequence>MKSDRLILRPWQLPADKESFFQIYQNSEVTDFLPRIRQLATDIESLNAHFSERLATIRNQGNGSD</sequence>
<proteinExistence type="predicted"/>
<dbReference type="GO" id="GO:0016740">
    <property type="term" value="F:transferase activity"/>
    <property type="evidence" value="ECO:0007669"/>
    <property type="project" value="UniProtKB-KW"/>
</dbReference>
<organism evidence="1 2">
    <name type="scientific">Microcystis aeruginosa PCC 9432</name>
    <dbReference type="NCBI Taxonomy" id="1160280"/>
    <lineage>
        <taxon>Bacteria</taxon>
        <taxon>Bacillati</taxon>
        <taxon>Cyanobacteriota</taxon>
        <taxon>Cyanophyceae</taxon>
        <taxon>Oscillatoriophycideae</taxon>
        <taxon>Chroococcales</taxon>
        <taxon>Microcystaceae</taxon>
        <taxon>Microcystis</taxon>
    </lineage>
</organism>
<reference evidence="1 2" key="1">
    <citation type="submission" date="2012-04" db="EMBL/GenBank/DDBJ databases">
        <authorList>
            <person name="Genoscope - CEA"/>
        </authorList>
    </citation>
    <scope>NUCLEOTIDE SEQUENCE [LARGE SCALE GENOMIC DNA]</scope>
    <source>
        <strain evidence="1 2">9432</strain>
    </source>
</reference>
<keyword evidence="1" id="KW-0808">Transferase</keyword>
<dbReference type="Proteomes" id="UP000005806">
    <property type="component" value="Unassembled WGS sequence"/>
</dbReference>
<protein>
    <submittedName>
        <fullName evidence="1">GCN5-related N-acetyltransferase</fullName>
    </submittedName>
</protein>
<evidence type="ECO:0000313" key="1">
    <source>
        <dbReference type="EMBL" id="CCH95089.1"/>
    </source>
</evidence>